<dbReference type="RefSeq" id="WP_319988277.1">
    <property type="nucleotide sequence ID" value="NZ_JAXAVV010000021.1"/>
</dbReference>
<accession>A0ABU4U1P1</accession>
<protein>
    <recommendedName>
        <fullName evidence="3">Carboxypeptidase regulatory-like domain-containing protein</fullName>
    </recommendedName>
</protein>
<dbReference type="EMBL" id="JAXAVV010000021">
    <property type="protein sequence ID" value="MDX8054486.1"/>
    <property type="molecule type" value="Genomic_DNA"/>
</dbReference>
<proteinExistence type="predicted"/>
<comment type="caution">
    <text evidence="1">The sequence shown here is derived from an EMBL/GenBank/DDBJ whole genome shotgun (WGS) entry which is preliminary data.</text>
</comment>
<gene>
    <name evidence="1" type="ORF">SK571_34390</name>
</gene>
<sequence>MNTNGAAGPLDDRDFLILDGVRDVYSAIDPMPEDMLDNIRFALAVEHLETEVARAASDLVAVVTRGENEQRLVSFESPSMTITLGIRANDDGTMRLDGWLTPPGTHHVELRTPAGTVTAESDERGRFAMDGVPRTSAYLTVRPARMRAITTPTIAL</sequence>
<keyword evidence="2" id="KW-1185">Reference proteome</keyword>
<organism evidence="1 2">
    <name type="scientific">Lentzea kristufekii</name>
    <dbReference type="NCBI Taxonomy" id="3095430"/>
    <lineage>
        <taxon>Bacteria</taxon>
        <taxon>Bacillati</taxon>
        <taxon>Actinomycetota</taxon>
        <taxon>Actinomycetes</taxon>
        <taxon>Pseudonocardiales</taxon>
        <taxon>Pseudonocardiaceae</taxon>
        <taxon>Lentzea</taxon>
    </lineage>
</organism>
<dbReference type="Proteomes" id="UP001271792">
    <property type="component" value="Unassembled WGS sequence"/>
</dbReference>
<reference evidence="1 2" key="1">
    <citation type="submission" date="2023-11" db="EMBL/GenBank/DDBJ databases">
        <title>Lentzea sokolovensis, sp. nov., Lentzea kristufkii, sp. nov., and Lentzea miocenensis, sp. nov., rare actinobacteria from Sokolov Coal Basin, Miocene lacustrine sediment, Czech Republic.</title>
        <authorList>
            <person name="Lara A."/>
            <person name="Kotroba L."/>
            <person name="Nouioui I."/>
            <person name="Neumann-Schaal M."/>
            <person name="Mast Y."/>
            <person name="Chronakova A."/>
        </authorList>
    </citation>
    <scope>NUCLEOTIDE SEQUENCE [LARGE SCALE GENOMIC DNA]</scope>
    <source>
        <strain evidence="1 2">BCCO 10_0798</strain>
    </source>
</reference>
<name>A0ABU4U1P1_9PSEU</name>
<evidence type="ECO:0000313" key="1">
    <source>
        <dbReference type="EMBL" id="MDX8054486.1"/>
    </source>
</evidence>
<evidence type="ECO:0000313" key="2">
    <source>
        <dbReference type="Proteomes" id="UP001271792"/>
    </source>
</evidence>
<evidence type="ECO:0008006" key="3">
    <source>
        <dbReference type="Google" id="ProtNLM"/>
    </source>
</evidence>